<accession>A0AAE1R9E2</accession>
<dbReference type="Gene3D" id="1.10.1670.10">
    <property type="entry name" value="Helix-hairpin-Helix base-excision DNA repair enzymes (C-terminal)"/>
    <property type="match status" value="1"/>
</dbReference>
<dbReference type="EMBL" id="JAVYJV010000018">
    <property type="protein sequence ID" value="KAK4347975.1"/>
    <property type="molecule type" value="Genomic_DNA"/>
</dbReference>
<evidence type="ECO:0000313" key="6">
    <source>
        <dbReference type="Proteomes" id="UP001291623"/>
    </source>
</evidence>
<evidence type="ECO:0000256" key="3">
    <source>
        <dbReference type="ARBA" id="ARBA00023204"/>
    </source>
</evidence>
<dbReference type="InterPro" id="IPR011257">
    <property type="entry name" value="DNA_glycosylase"/>
</dbReference>
<dbReference type="PANTHER" id="PTHR43003:SF5">
    <property type="entry name" value="DNA-3-METHYLADENINE GLYCOSYLASE"/>
    <property type="match status" value="1"/>
</dbReference>
<dbReference type="Gene3D" id="1.10.340.30">
    <property type="entry name" value="Hypothetical protein, domain 2"/>
    <property type="match status" value="1"/>
</dbReference>
<organism evidence="5 6">
    <name type="scientific">Anisodus tanguticus</name>
    <dbReference type="NCBI Taxonomy" id="243964"/>
    <lineage>
        <taxon>Eukaryota</taxon>
        <taxon>Viridiplantae</taxon>
        <taxon>Streptophyta</taxon>
        <taxon>Embryophyta</taxon>
        <taxon>Tracheophyta</taxon>
        <taxon>Spermatophyta</taxon>
        <taxon>Magnoliopsida</taxon>
        <taxon>eudicotyledons</taxon>
        <taxon>Gunneridae</taxon>
        <taxon>Pentapetalae</taxon>
        <taxon>asterids</taxon>
        <taxon>lamiids</taxon>
        <taxon>Solanales</taxon>
        <taxon>Solanaceae</taxon>
        <taxon>Solanoideae</taxon>
        <taxon>Hyoscyameae</taxon>
        <taxon>Anisodus</taxon>
    </lineage>
</organism>
<gene>
    <name evidence="5" type="ORF">RND71_034314</name>
</gene>
<evidence type="ECO:0000256" key="1">
    <source>
        <dbReference type="ARBA" id="ARBA00010817"/>
    </source>
</evidence>
<keyword evidence="2" id="KW-0227">DNA damage</keyword>
<dbReference type="GO" id="GO:0032131">
    <property type="term" value="F:alkylated DNA binding"/>
    <property type="evidence" value="ECO:0007669"/>
    <property type="project" value="TreeGrafter"/>
</dbReference>
<dbReference type="FunFam" id="1.10.340.30:FF:000004">
    <property type="entry name" value="DNA-3-methyladenine glycosylase II"/>
    <property type="match status" value="1"/>
</dbReference>
<dbReference type="InterPro" id="IPR023170">
    <property type="entry name" value="HhH_base_excis_C"/>
</dbReference>
<evidence type="ECO:0000259" key="4">
    <source>
        <dbReference type="SMART" id="SM00478"/>
    </source>
</evidence>
<comment type="similarity">
    <text evidence="1">Belongs to the alkylbase DNA glycosidase AlkA family.</text>
</comment>
<sequence>MQNKLPQQQQRDPPRIAGKLHRNHLGFCPKSSNPYQQLAYKAGTSIYTRFVSLCGGEGSVCPDIVLALSAQQLKQVGISGQKASYLYDLANKYKNGILSDETLVNMDDRSLLTMLSMVKGIGSWSVHMFMIFSLHRPDVLPVSDLGVRKGVQLLYGLEELPKPLQMEQSCDKWKLYRTAGAWYMWRLVEGKGSTSTTAAAPIDGGNVHTLQQIQTEQETQEHQLQLLEPINAIENLGYLTFLYLN</sequence>
<protein>
    <recommendedName>
        <fullName evidence="4">HhH-GPD domain-containing protein</fullName>
    </recommendedName>
</protein>
<keyword evidence="6" id="KW-1185">Reference proteome</keyword>
<feature type="domain" description="HhH-GPD" evidence="4">
    <location>
        <begin position="36"/>
        <end position="189"/>
    </location>
</feature>
<dbReference type="InterPro" id="IPR003265">
    <property type="entry name" value="HhH-GPD_domain"/>
</dbReference>
<dbReference type="Proteomes" id="UP001291623">
    <property type="component" value="Unassembled WGS sequence"/>
</dbReference>
<reference evidence="5" key="1">
    <citation type="submission" date="2023-12" db="EMBL/GenBank/DDBJ databases">
        <title>Genome assembly of Anisodus tanguticus.</title>
        <authorList>
            <person name="Wang Y.-J."/>
        </authorList>
    </citation>
    <scope>NUCLEOTIDE SEQUENCE</scope>
    <source>
        <strain evidence="5">KB-2021</strain>
        <tissue evidence="5">Leaf</tissue>
    </source>
</reference>
<dbReference type="AlphaFoldDB" id="A0AAE1R9E2"/>
<dbReference type="Pfam" id="PF00730">
    <property type="entry name" value="HhH-GPD"/>
    <property type="match status" value="1"/>
</dbReference>
<dbReference type="PANTHER" id="PTHR43003">
    <property type="entry name" value="DNA-3-METHYLADENINE GLYCOSYLASE"/>
    <property type="match status" value="1"/>
</dbReference>
<dbReference type="CDD" id="cd00056">
    <property type="entry name" value="ENDO3c"/>
    <property type="match status" value="1"/>
</dbReference>
<dbReference type="GO" id="GO:0005634">
    <property type="term" value="C:nucleus"/>
    <property type="evidence" value="ECO:0007669"/>
    <property type="project" value="TreeGrafter"/>
</dbReference>
<dbReference type="SMART" id="SM00478">
    <property type="entry name" value="ENDO3c"/>
    <property type="match status" value="1"/>
</dbReference>
<dbReference type="GO" id="GO:0043916">
    <property type="term" value="F:DNA-7-methylguanine glycosylase activity"/>
    <property type="evidence" value="ECO:0007669"/>
    <property type="project" value="TreeGrafter"/>
</dbReference>
<dbReference type="GO" id="GO:0006307">
    <property type="term" value="P:DNA alkylation repair"/>
    <property type="evidence" value="ECO:0007669"/>
    <property type="project" value="TreeGrafter"/>
</dbReference>
<dbReference type="GO" id="GO:0008725">
    <property type="term" value="F:DNA-3-methyladenine glycosylase activity"/>
    <property type="evidence" value="ECO:0007669"/>
    <property type="project" value="TreeGrafter"/>
</dbReference>
<dbReference type="GO" id="GO:0032993">
    <property type="term" value="C:protein-DNA complex"/>
    <property type="evidence" value="ECO:0007669"/>
    <property type="project" value="TreeGrafter"/>
</dbReference>
<proteinExistence type="inferred from homology"/>
<keyword evidence="3" id="KW-0234">DNA repair</keyword>
<dbReference type="GO" id="GO:0006285">
    <property type="term" value="P:base-excision repair, AP site formation"/>
    <property type="evidence" value="ECO:0007669"/>
    <property type="project" value="TreeGrafter"/>
</dbReference>
<comment type="caution">
    <text evidence="5">The sequence shown here is derived from an EMBL/GenBank/DDBJ whole genome shotgun (WGS) entry which is preliminary data.</text>
</comment>
<evidence type="ECO:0000256" key="2">
    <source>
        <dbReference type="ARBA" id="ARBA00022763"/>
    </source>
</evidence>
<name>A0AAE1R9E2_9SOLA</name>
<dbReference type="SUPFAM" id="SSF48150">
    <property type="entry name" value="DNA-glycosylase"/>
    <property type="match status" value="1"/>
</dbReference>
<evidence type="ECO:0000313" key="5">
    <source>
        <dbReference type="EMBL" id="KAK4347975.1"/>
    </source>
</evidence>
<dbReference type="InterPro" id="IPR051912">
    <property type="entry name" value="Alkylbase_DNA_Glycosylase/TA"/>
</dbReference>